<dbReference type="Gene3D" id="2.170.130.10">
    <property type="entry name" value="TonB-dependent receptor, plug domain"/>
    <property type="match status" value="1"/>
</dbReference>
<dbReference type="InterPro" id="IPR039426">
    <property type="entry name" value="TonB-dep_rcpt-like"/>
</dbReference>
<dbReference type="GO" id="GO:0015344">
    <property type="term" value="F:siderophore uptake transmembrane transporter activity"/>
    <property type="evidence" value="ECO:0007669"/>
    <property type="project" value="TreeGrafter"/>
</dbReference>
<evidence type="ECO:0000256" key="6">
    <source>
        <dbReference type="ARBA" id="ARBA00022729"/>
    </source>
</evidence>
<evidence type="ECO:0000256" key="10">
    <source>
        <dbReference type="PROSITE-ProRule" id="PRU01360"/>
    </source>
</evidence>
<keyword evidence="9 10" id="KW-0998">Cell outer membrane</keyword>
<dbReference type="Pfam" id="PF07715">
    <property type="entry name" value="Plug"/>
    <property type="match status" value="1"/>
</dbReference>
<keyword evidence="4 10" id="KW-1134">Transmembrane beta strand</keyword>
<evidence type="ECO:0000256" key="5">
    <source>
        <dbReference type="ARBA" id="ARBA00022692"/>
    </source>
</evidence>
<organism evidence="15 16">
    <name type="scientific">Sulfidibacter corallicola</name>
    <dbReference type="NCBI Taxonomy" id="2818388"/>
    <lineage>
        <taxon>Bacteria</taxon>
        <taxon>Pseudomonadati</taxon>
        <taxon>Acidobacteriota</taxon>
        <taxon>Holophagae</taxon>
        <taxon>Acanthopleuribacterales</taxon>
        <taxon>Acanthopleuribacteraceae</taxon>
        <taxon>Sulfidibacter</taxon>
    </lineage>
</organism>
<keyword evidence="16" id="KW-1185">Reference proteome</keyword>
<dbReference type="GO" id="GO:0044718">
    <property type="term" value="P:siderophore transmembrane transport"/>
    <property type="evidence" value="ECO:0007669"/>
    <property type="project" value="TreeGrafter"/>
</dbReference>
<keyword evidence="15" id="KW-0675">Receptor</keyword>
<keyword evidence="6 12" id="KW-0732">Signal</keyword>
<dbReference type="Gene3D" id="2.40.170.20">
    <property type="entry name" value="TonB-dependent receptor, beta-barrel domain"/>
    <property type="match status" value="1"/>
</dbReference>
<evidence type="ECO:0000256" key="2">
    <source>
        <dbReference type="ARBA" id="ARBA00009810"/>
    </source>
</evidence>
<dbReference type="PROSITE" id="PS52016">
    <property type="entry name" value="TONB_DEPENDENT_REC_3"/>
    <property type="match status" value="1"/>
</dbReference>
<dbReference type="AlphaFoldDB" id="A0A8A4TM60"/>
<dbReference type="SUPFAM" id="SSF56935">
    <property type="entry name" value="Porins"/>
    <property type="match status" value="1"/>
</dbReference>
<dbReference type="InterPro" id="IPR036942">
    <property type="entry name" value="Beta-barrel_TonB_sf"/>
</dbReference>
<keyword evidence="3 10" id="KW-0813">Transport</keyword>
<protein>
    <submittedName>
        <fullName evidence="15">TonB-dependent receptor</fullName>
    </submittedName>
</protein>
<dbReference type="PANTHER" id="PTHR30069:SF41">
    <property type="entry name" value="HEME_HEMOPEXIN UTILIZATION PROTEIN C"/>
    <property type="match status" value="1"/>
</dbReference>
<dbReference type="EMBL" id="CP071793">
    <property type="protein sequence ID" value="QTD50650.1"/>
    <property type="molecule type" value="Genomic_DNA"/>
</dbReference>
<feature type="domain" description="TonB-dependent receptor plug" evidence="14">
    <location>
        <begin position="51"/>
        <end position="143"/>
    </location>
</feature>
<comment type="similarity">
    <text evidence="2 10 11">Belongs to the TonB-dependent receptor family.</text>
</comment>
<dbReference type="InterPro" id="IPR012910">
    <property type="entry name" value="Plug_dom"/>
</dbReference>
<comment type="subcellular location">
    <subcellularLocation>
        <location evidence="1 10">Cell outer membrane</location>
        <topology evidence="1 10">Multi-pass membrane protein</topology>
    </subcellularLocation>
</comment>
<evidence type="ECO:0000313" key="16">
    <source>
        <dbReference type="Proteomes" id="UP000663929"/>
    </source>
</evidence>
<dbReference type="GO" id="GO:0009279">
    <property type="term" value="C:cell outer membrane"/>
    <property type="evidence" value="ECO:0007669"/>
    <property type="project" value="UniProtKB-SubCell"/>
</dbReference>
<keyword evidence="5 10" id="KW-0812">Transmembrane</keyword>
<reference evidence="15" key="1">
    <citation type="submission" date="2021-03" db="EMBL/GenBank/DDBJ databases">
        <title>Acanthopleuribacteraceae sp. M133.</title>
        <authorList>
            <person name="Wang G."/>
        </authorList>
    </citation>
    <scope>NUCLEOTIDE SEQUENCE</scope>
    <source>
        <strain evidence="15">M133</strain>
    </source>
</reference>
<name>A0A8A4TM60_SULCO</name>
<proteinExistence type="inferred from homology"/>
<feature type="signal peptide" evidence="12">
    <location>
        <begin position="1"/>
        <end position="20"/>
    </location>
</feature>
<dbReference type="InterPro" id="IPR000531">
    <property type="entry name" value="Beta-barrel_TonB"/>
</dbReference>
<feature type="domain" description="TonB-dependent receptor-like beta-barrel" evidence="13">
    <location>
        <begin position="245"/>
        <end position="657"/>
    </location>
</feature>
<evidence type="ECO:0000259" key="13">
    <source>
        <dbReference type="Pfam" id="PF00593"/>
    </source>
</evidence>
<dbReference type="InterPro" id="IPR037066">
    <property type="entry name" value="Plug_dom_sf"/>
</dbReference>
<dbReference type="KEGG" id="scor:J3U87_34120"/>
<evidence type="ECO:0000256" key="3">
    <source>
        <dbReference type="ARBA" id="ARBA00022448"/>
    </source>
</evidence>
<keyword evidence="7 11" id="KW-0798">TonB box</keyword>
<evidence type="ECO:0000259" key="14">
    <source>
        <dbReference type="Pfam" id="PF07715"/>
    </source>
</evidence>
<evidence type="ECO:0000256" key="4">
    <source>
        <dbReference type="ARBA" id="ARBA00022452"/>
    </source>
</evidence>
<dbReference type="CDD" id="cd01347">
    <property type="entry name" value="ligand_gated_channel"/>
    <property type="match status" value="1"/>
</dbReference>
<keyword evidence="8 10" id="KW-0472">Membrane</keyword>
<dbReference type="Pfam" id="PF00593">
    <property type="entry name" value="TonB_dep_Rec_b-barrel"/>
    <property type="match status" value="1"/>
</dbReference>
<evidence type="ECO:0000256" key="9">
    <source>
        <dbReference type="ARBA" id="ARBA00023237"/>
    </source>
</evidence>
<dbReference type="Proteomes" id="UP000663929">
    <property type="component" value="Chromosome"/>
</dbReference>
<evidence type="ECO:0000313" key="15">
    <source>
        <dbReference type="EMBL" id="QTD50650.1"/>
    </source>
</evidence>
<dbReference type="PROSITE" id="PS01156">
    <property type="entry name" value="TONB_DEPENDENT_REC_2"/>
    <property type="match status" value="1"/>
</dbReference>
<evidence type="ECO:0000256" key="8">
    <source>
        <dbReference type="ARBA" id="ARBA00023136"/>
    </source>
</evidence>
<dbReference type="InterPro" id="IPR010917">
    <property type="entry name" value="TonB_rcpt_CS"/>
</dbReference>
<evidence type="ECO:0000256" key="7">
    <source>
        <dbReference type="ARBA" id="ARBA00023077"/>
    </source>
</evidence>
<evidence type="ECO:0000256" key="11">
    <source>
        <dbReference type="RuleBase" id="RU003357"/>
    </source>
</evidence>
<evidence type="ECO:0000256" key="12">
    <source>
        <dbReference type="SAM" id="SignalP"/>
    </source>
</evidence>
<sequence>MRFHYFVLILICWMGAGLLAQTETKKNAEAPDAEPTIEENIQVWATEVRSSSVKLDDEAMAIKQPDHISDLLRTIPGIDVGGAHSLNQRITIRSLGDRDLRISIDGASQNSYMYHHMGNLQIHADILKSVDIEVGTGSVINGGLGGSVRMETKDPKDLLAPGQKSGARLQASYGDNASTGYTATGFARLNDRIDVLAYYNFVDRDNFSVGGDQIKDFSGNEIPGTDGEVRGLEGELGDALFKLGWDLGGDQRLEMGYENYKDEGDYSYRPDMGLATDLAIAENLGLPLVYPTEFTRDTLTLNYEVVVGSGTRLEATAYQNTSELFRDESGVAAVFGGESLIEGEAENFGFEFTGRTVIESGVNHTLTYGVNRNQYDTAFTTDSVEASSEDAVNTAVFIEDRIEWEGGLALVPGVRFDHVDVDSAVVSDTFSGASAGLAFEHQVNDHVFWRIGSTQLYKAPEIGEVFVGAGLYDSPNPGIEEETGLNTEIGFVYNAPLFGAERFSLGLTMFRTDIDDYIYDYAPNPEVRYWRDNVGDMQIDGGEAYVGYEAGGLRAFLTYATADSELSALDIYGDLDGARLDRTQGDTFSLVIDYQLPQTRLHLHWDSLVAGDVDAGLDLDGATRDNAKDSFSVHNVSARWMPRRLEGLSLTLGVDNLFDEFYASHSSRTGLSFHPRFGELYLLDYEPGRNIKATLAFQF</sequence>
<gene>
    <name evidence="15" type="ORF">J3U87_34120</name>
</gene>
<feature type="chain" id="PRO_5035158676" evidence="12">
    <location>
        <begin position="21"/>
        <end position="699"/>
    </location>
</feature>
<dbReference type="PANTHER" id="PTHR30069">
    <property type="entry name" value="TONB-DEPENDENT OUTER MEMBRANE RECEPTOR"/>
    <property type="match status" value="1"/>
</dbReference>
<evidence type="ECO:0000256" key="1">
    <source>
        <dbReference type="ARBA" id="ARBA00004571"/>
    </source>
</evidence>
<dbReference type="RefSeq" id="WP_237380523.1">
    <property type="nucleotide sequence ID" value="NZ_CP071793.1"/>
</dbReference>
<accession>A0A8A4TM60</accession>